<proteinExistence type="predicted"/>
<gene>
    <name evidence="2" type="ORF">CMV_000831</name>
</gene>
<sequence>MLFAKVFPATIVPRAYAIYATHEVEFLDAVDLVLYEDLIADPDGELVRLDIMHSVGLVVFAVGLIHEMGSLYARFAADEIIQVAFHNSATMEWLCIWINFIFNLIFFLVSIILVSLSRSSVDPSLAGLAATYILNINVLQALVIWNF</sequence>
<comment type="caution">
    <text evidence="2">The sequence shown here is derived from an EMBL/GenBank/DDBJ whole genome shotgun (WGS) entry which is preliminary data.</text>
</comment>
<keyword evidence="1" id="KW-1133">Transmembrane helix</keyword>
<reference evidence="2" key="1">
    <citation type="submission" date="2020-03" db="EMBL/GenBank/DDBJ databases">
        <title>Castanea mollissima Vanexum genome sequencing.</title>
        <authorList>
            <person name="Staton M."/>
        </authorList>
    </citation>
    <scope>NUCLEOTIDE SEQUENCE</scope>
    <source>
        <tissue evidence="2">Leaf</tissue>
    </source>
</reference>
<dbReference type="OrthoDB" id="10578058at2759"/>
<feature type="transmembrane region" description="Helical" evidence="1">
    <location>
        <begin position="125"/>
        <end position="145"/>
    </location>
</feature>
<dbReference type="AlphaFoldDB" id="A0A8J4VYS0"/>
<keyword evidence="1" id="KW-0472">Membrane</keyword>
<feature type="transmembrane region" description="Helical" evidence="1">
    <location>
        <begin position="51"/>
        <end position="73"/>
    </location>
</feature>
<organism evidence="2 3">
    <name type="scientific">Castanea mollissima</name>
    <name type="common">Chinese chestnut</name>
    <dbReference type="NCBI Taxonomy" id="60419"/>
    <lineage>
        <taxon>Eukaryota</taxon>
        <taxon>Viridiplantae</taxon>
        <taxon>Streptophyta</taxon>
        <taxon>Embryophyta</taxon>
        <taxon>Tracheophyta</taxon>
        <taxon>Spermatophyta</taxon>
        <taxon>Magnoliopsida</taxon>
        <taxon>eudicotyledons</taxon>
        <taxon>Gunneridae</taxon>
        <taxon>Pentapetalae</taxon>
        <taxon>rosids</taxon>
        <taxon>fabids</taxon>
        <taxon>Fagales</taxon>
        <taxon>Fagaceae</taxon>
        <taxon>Castanea</taxon>
    </lineage>
</organism>
<accession>A0A8J4VYS0</accession>
<dbReference type="EMBL" id="JRKL02000047">
    <property type="protein sequence ID" value="KAF3975957.1"/>
    <property type="molecule type" value="Genomic_DNA"/>
</dbReference>
<feature type="transmembrane region" description="Helical" evidence="1">
    <location>
        <begin position="94"/>
        <end position="113"/>
    </location>
</feature>
<evidence type="ECO:0000313" key="3">
    <source>
        <dbReference type="Proteomes" id="UP000737018"/>
    </source>
</evidence>
<evidence type="ECO:0000313" key="2">
    <source>
        <dbReference type="EMBL" id="KAF3975957.1"/>
    </source>
</evidence>
<evidence type="ECO:0000256" key="1">
    <source>
        <dbReference type="SAM" id="Phobius"/>
    </source>
</evidence>
<dbReference type="Proteomes" id="UP000737018">
    <property type="component" value="Unassembled WGS sequence"/>
</dbReference>
<keyword evidence="3" id="KW-1185">Reference proteome</keyword>
<protein>
    <submittedName>
        <fullName evidence="2">Uncharacterized protein</fullName>
    </submittedName>
</protein>
<keyword evidence="1" id="KW-0812">Transmembrane</keyword>
<name>A0A8J4VYS0_9ROSI</name>